<accession>A0A327KUK6</accession>
<organism evidence="2 3">
    <name type="scientific">Rhodoplanes elegans</name>
    <dbReference type="NCBI Taxonomy" id="29408"/>
    <lineage>
        <taxon>Bacteria</taxon>
        <taxon>Pseudomonadati</taxon>
        <taxon>Pseudomonadota</taxon>
        <taxon>Alphaproteobacteria</taxon>
        <taxon>Hyphomicrobiales</taxon>
        <taxon>Nitrobacteraceae</taxon>
        <taxon>Rhodoplanes</taxon>
    </lineage>
</organism>
<protein>
    <recommendedName>
        <fullName evidence="4">Tyr recombinase domain-containing protein</fullName>
    </recommendedName>
</protein>
<evidence type="ECO:0000256" key="1">
    <source>
        <dbReference type="SAM" id="MobiDB-lite"/>
    </source>
</evidence>
<name>A0A327KUK6_9BRAD</name>
<proteinExistence type="predicted"/>
<sequence>MVNTIKYGDHHETWSHDGRAHRRGGAEDTVLGARKTAAANVDKVEPTPAWPLHDLRRTAATAMADRLGVLPQCAEAVPDHVSGHRAGRRNDTLRRSETGASAGDLRFTEFHASFHFAQEFRPWDECRLGFVPFRMI</sequence>
<evidence type="ECO:0000313" key="2">
    <source>
        <dbReference type="EMBL" id="RAI41393.1"/>
    </source>
</evidence>
<dbReference type="AlphaFoldDB" id="A0A327KUK6"/>
<keyword evidence="3" id="KW-1185">Reference proteome</keyword>
<dbReference type="Proteomes" id="UP000248863">
    <property type="component" value="Unassembled WGS sequence"/>
</dbReference>
<feature type="compositionally biased region" description="Basic and acidic residues" evidence="1">
    <location>
        <begin position="7"/>
        <end position="18"/>
    </location>
</feature>
<comment type="caution">
    <text evidence="2">The sequence shown here is derived from an EMBL/GenBank/DDBJ whole genome shotgun (WGS) entry which is preliminary data.</text>
</comment>
<dbReference type="EMBL" id="NPEU01000018">
    <property type="protein sequence ID" value="RAI41393.1"/>
    <property type="molecule type" value="Genomic_DNA"/>
</dbReference>
<gene>
    <name evidence="2" type="ORF">CH338_03225</name>
</gene>
<evidence type="ECO:0000313" key="3">
    <source>
        <dbReference type="Proteomes" id="UP000248863"/>
    </source>
</evidence>
<evidence type="ECO:0008006" key="4">
    <source>
        <dbReference type="Google" id="ProtNLM"/>
    </source>
</evidence>
<reference evidence="2 3" key="1">
    <citation type="submission" date="2017-07" db="EMBL/GenBank/DDBJ databases">
        <title>Draft Genome Sequences of Select Purple Nonsulfur Bacteria.</title>
        <authorList>
            <person name="Lasarre B."/>
            <person name="Mckinlay J.B."/>
        </authorList>
    </citation>
    <scope>NUCLEOTIDE SEQUENCE [LARGE SCALE GENOMIC DNA]</scope>
    <source>
        <strain evidence="2 3">DSM 11907</strain>
    </source>
</reference>
<feature type="region of interest" description="Disordered" evidence="1">
    <location>
        <begin position="1"/>
        <end position="26"/>
    </location>
</feature>